<feature type="transmembrane region" description="Helical" evidence="1">
    <location>
        <begin position="35"/>
        <end position="61"/>
    </location>
</feature>
<evidence type="ECO:0000256" key="1">
    <source>
        <dbReference type="SAM" id="Phobius"/>
    </source>
</evidence>
<accession>A0ABW4KYA2</accession>
<keyword evidence="3" id="KW-1185">Reference proteome</keyword>
<dbReference type="EMBL" id="JBHUEJ010000036">
    <property type="protein sequence ID" value="MFD1712206.1"/>
    <property type="molecule type" value="Genomic_DNA"/>
</dbReference>
<gene>
    <name evidence="2" type="ORF">ACFSF0_16480</name>
</gene>
<proteinExistence type="predicted"/>
<evidence type="ECO:0000313" key="2">
    <source>
        <dbReference type="EMBL" id="MFD1712206.1"/>
    </source>
</evidence>
<feature type="transmembrane region" description="Helical" evidence="1">
    <location>
        <begin position="73"/>
        <end position="93"/>
    </location>
</feature>
<comment type="caution">
    <text evidence="2">The sequence shown here is derived from an EMBL/GenBank/DDBJ whole genome shotgun (WGS) entry which is preliminary data.</text>
</comment>
<name>A0ABW4KYA2_9BURK</name>
<reference evidence="3" key="1">
    <citation type="journal article" date="2019" name="Int. J. Syst. Evol. Microbiol.">
        <title>The Global Catalogue of Microorganisms (GCM) 10K type strain sequencing project: providing services to taxonomists for standard genome sequencing and annotation.</title>
        <authorList>
            <consortium name="The Broad Institute Genomics Platform"/>
            <consortium name="The Broad Institute Genome Sequencing Center for Infectious Disease"/>
            <person name="Wu L."/>
            <person name="Ma J."/>
        </authorList>
    </citation>
    <scope>NUCLEOTIDE SEQUENCE [LARGE SCALE GENOMIC DNA]</scope>
    <source>
        <strain evidence="3">LMG 29247</strain>
    </source>
</reference>
<organism evidence="2 3">
    <name type="scientific">Ottowia flava</name>
    <dbReference type="NCBI Taxonomy" id="2675430"/>
    <lineage>
        <taxon>Bacteria</taxon>
        <taxon>Pseudomonadati</taxon>
        <taxon>Pseudomonadota</taxon>
        <taxon>Betaproteobacteria</taxon>
        <taxon>Burkholderiales</taxon>
        <taxon>Comamonadaceae</taxon>
        <taxon>Ottowia</taxon>
    </lineage>
</organism>
<keyword evidence="1" id="KW-1133">Transmembrane helix</keyword>
<protein>
    <submittedName>
        <fullName evidence="2">Uncharacterized protein</fullName>
    </submittedName>
</protein>
<sequence>MLSAGKVLVAALATLPGEPMDLGRVPGYVDVIAWLLRHVAGIALFQVALAAATVWAGFGLLRRRAWARATLEGVGWLVLLQLAAVAALGWQVFADFSELPQDSPGLGSQPEWLDIVAMLVGLLAVALPVVAAVRYLRSASVRALVRGR</sequence>
<dbReference type="Proteomes" id="UP001597304">
    <property type="component" value="Unassembled WGS sequence"/>
</dbReference>
<keyword evidence="1" id="KW-0812">Transmembrane</keyword>
<dbReference type="RefSeq" id="WP_147912215.1">
    <property type="nucleotide sequence ID" value="NZ_JBHUEJ010000036.1"/>
</dbReference>
<evidence type="ECO:0000313" key="3">
    <source>
        <dbReference type="Proteomes" id="UP001597304"/>
    </source>
</evidence>
<keyword evidence="1" id="KW-0472">Membrane</keyword>
<feature type="transmembrane region" description="Helical" evidence="1">
    <location>
        <begin position="113"/>
        <end position="136"/>
    </location>
</feature>